<dbReference type="InterPro" id="IPR003124">
    <property type="entry name" value="WH2_dom"/>
</dbReference>
<evidence type="ECO:0000256" key="4">
    <source>
        <dbReference type="PROSITE-ProRule" id="PRU00192"/>
    </source>
</evidence>
<evidence type="ECO:0000256" key="3">
    <source>
        <dbReference type="ARBA" id="ARBA00022490"/>
    </source>
</evidence>
<dbReference type="CDD" id="cd00174">
    <property type="entry name" value="SH3"/>
    <property type="match status" value="2"/>
</dbReference>
<feature type="compositionally biased region" description="Basic and acidic residues" evidence="5">
    <location>
        <begin position="242"/>
        <end position="257"/>
    </location>
</feature>
<evidence type="ECO:0000313" key="11">
    <source>
        <dbReference type="Proteomes" id="UP000823405"/>
    </source>
</evidence>
<feature type="domain" description="PH" evidence="7">
    <location>
        <begin position="961"/>
        <end position="1117"/>
    </location>
</feature>
<feature type="region of interest" description="Disordered" evidence="5">
    <location>
        <begin position="1"/>
        <end position="65"/>
    </location>
</feature>
<dbReference type="EMBL" id="JAAAIN010000010">
    <property type="protein sequence ID" value="KAG0323130.1"/>
    <property type="molecule type" value="Genomic_DNA"/>
</dbReference>
<keyword evidence="11" id="KW-1185">Reference proteome</keyword>
<dbReference type="SUPFAM" id="SSF50044">
    <property type="entry name" value="SH3-domain"/>
    <property type="match status" value="3"/>
</dbReference>
<feature type="compositionally biased region" description="Polar residues" evidence="5">
    <location>
        <begin position="624"/>
        <end position="641"/>
    </location>
</feature>
<dbReference type="Pfam" id="PF00621">
    <property type="entry name" value="RhoGEF"/>
    <property type="match status" value="1"/>
</dbReference>
<dbReference type="InterPro" id="IPR001849">
    <property type="entry name" value="PH_domain"/>
</dbReference>
<dbReference type="SMART" id="SM00325">
    <property type="entry name" value="RhoGEF"/>
    <property type="match status" value="1"/>
</dbReference>
<dbReference type="GO" id="GO:0005737">
    <property type="term" value="C:cytoplasm"/>
    <property type="evidence" value="ECO:0007669"/>
    <property type="project" value="UniProtKB-SubCell"/>
</dbReference>
<dbReference type="AlphaFoldDB" id="A0A9P6RRG2"/>
<keyword evidence="3" id="KW-0963">Cytoplasm</keyword>
<feature type="compositionally biased region" description="Acidic residues" evidence="5">
    <location>
        <begin position="538"/>
        <end position="549"/>
    </location>
</feature>
<accession>A0A9P6RRG2</accession>
<feature type="region of interest" description="Disordered" evidence="5">
    <location>
        <begin position="609"/>
        <end position="702"/>
    </location>
</feature>
<feature type="domain" description="SH3" evidence="6">
    <location>
        <begin position="401"/>
        <end position="461"/>
    </location>
</feature>
<evidence type="ECO:0000259" key="6">
    <source>
        <dbReference type="PROSITE" id="PS50002"/>
    </source>
</evidence>
<dbReference type="PROSITE" id="PS51082">
    <property type="entry name" value="WH2"/>
    <property type="match status" value="1"/>
</dbReference>
<dbReference type="Pfam" id="PF00018">
    <property type="entry name" value="SH3_1"/>
    <property type="match status" value="2"/>
</dbReference>
<feature type="compositionally biased region" description="Basic and acidic residues" evidence="5">
    <location>
        <begin position="27"/>
        <end position="43"/>
    </location>
</feature>
<dbReference type="InterPro" id="IPR036028">
    <property type="entry name" value="SH3-like_dom_sf"/>
</dbReference>
<dbReference type="PROSITE" id="PS50010">
    <property type="entry name" value="DH_2"/>
    <property type="match status" value="1"/>
</dbReference>
<dbReference type="InterPro" id="IPR011993">
    <property type="entry name" value="PH-like_dom_sf"/>
</dbReference>
<dbReference type="PANTHER" id="PTHR46006:SF6">
    <property type="entry name" value="INTERSECTIN-2 ISOFORM X1"/>
    <property type="match status" value="1"/>
</dbReference>
<dbReference type="SMART" id="SM00326">
    <property type="entry name" value="SH3"/>
    <property type="match status" value="3"/>
</dbReference>
<organism evidence="10 11">
    <name type="scientific">Linnemannia gamsii</name>
    <dbReference type="NCBI Taxonomy" id="64522"/>
    <lineage>
        <taxon>Eukaryota</taxon>
        <taxon>Fungi</taxon>
        <taxon>Fungi incertae sedis</taxon>
        <taxon>Mucoromycota</taxon>
        <taxon>Mortierellomycotina</taxon>
        <taxon>Mortierellomycetes</taxon>
        <taxon>Mortierellales</taxon>
        <taxon>Mortierellaceae</taxon>
        <taxon>Linnemannia</taxon>
    </lineage>
</organism>
<dbReference type="GO" id="GO:0003779">
    <property type="term" value="F:actin binding"/>
    <property type="evidence" value="ECO:0007669"/>
    <property type="project" value="InterPro"/>
</dbReference>
<dbReference type="SMART" id="SM00246">
    <property type="entry name" value="WH2"/>
    <property type="match status" value="1"/>
</dbReference>
<dbReference type="Proteomes" id="UP000823405">
    <property type="component" value="Unassembled WGS sequence"/>
</dbReference>
<evidence type="ECO:0000256" key="1">
    <source>
        <dbReference type="ARBA" id="ARBA00004496"/>
    </source>
</evidence>
<dbReference type="Pfam" id="PF02205">
    <property type="entry name" value="WH2"/>
    <property type="match status" value="1"/>
</dbReference>
<evidence type="ECO:0000256" key="2">
    <source>
        <dbReference type="ARBA" id="ARBA00022443"/>
    </source>
</evidence>
<feature type="region of interest" description="Disordered" evidence="5">
    <location>
        <begin position="128"/>
        <end position="152"/>
    </location>
</feature>
<dbReference type="PROSITE" id="PS50002">
    <property type="entry name" value="SH3"/>
    <property type="match status" value="2"/>
</dbReference>
<dbReference type="Gene3D" id="2.30.29.30">
    <property type="entry name" value="Pleckstrin-homology domain (PH domain)/Phosphotyrosine-binding domain (PTB)"/>
    <property type="match status" value="1"/>
</dbReference>
<reference evidence="10" key="1">
    <citation type="journal article" date="2020" name="Fungal Divers.">
        <title>Resolving the Mortierellaceae phylogeny through synthesis of multi-gene phylogenetics and phylogenomics.</title>
        <authorList>
            <person name="Vandepol N."/>
            <person name="Liber J."/>
            <person name="Desiro A."/>
            <person name="Na H."/>
            <person name="Kennedy M."/>
            <person name="Barry K."/>
            <person name="Grigoriev I.V."/>
            <person name="Miller A.N."/>
            <person name="O'Donnell K."/>
            <person name="Stajich J.E."/>
            <person name="Bonito G."/>
        </authorList>
    </citation>
    <scope>NUCLEOTIDE SEQUENCE</scope>
    <source>
        <strain evidence="10">NVP60</strain>
    </source>
</reference>
<comment type="caution">
    <text evidence="10">The sequence shown here is derived from an EMBL/GenBank/DDBJ whole genome shotgun (WGS) entry which is preliminary data.</text>
</comment>
<evidence type="ECO:0000259" key="7">
    <source>
        <dbReference type="PROSITE" id="PS50003"/>
    </source>
</evidence>
<feature type="domain" description="SH3" evidence="6">
    <location>
        <begin position="469"/>
        <end position="529"/>
    </location>
</feature>
<dbReference type="GO" id="GO:0035025">
    <property type="term" value="P:positive regulation of Rho protein signal transduction"/>
    <property type="evidence" value="ECO:0007669"/>
    <property type="project" value="TreeGrafter"/>
</dbReference>
<dbReference type="InterPro" id="IPR035899">
    <property type="entry name" value="DBL_dom_sf"/>
</dbReference>
<protein>
    <submittedName>
        <fullName evidence="10">Uncharacterized protein</fullName>
    </submittedName>
</protein>
<proteinExistence type="predicted"/>
<dbReference type="PANTHER" id="PTHR46006">
    <property type="entry name" value="RHO GUANINE NUCLEOTIDE EXCHANGE FACTOR AT 64C, ISOFORM A"/>
    <property type="match status" value="1"/>
</dbReference>
<dbReference type="SUPFAM" id="SSF50729">
    <property type="entry name" value="PH domain-like"/>
    <property type="match status" value="1"/>
</dbReference>
<feature type="domain" description="WH2" evidence="9">
    <location>
        <begin position="155"/>
        <end position="172"/>
    </location>
</feature>
<feature type="compositionally biased region" description="Acidic residues" evidence="5">
    <location>
        <begin position="559"/>
        <end position="577"/>
    </location>
</feature>
<gene>
    <name evidence="10" type="ORF">BGZ97_000058</name>
</gene>
<feature type="region of interest" description="Disordered" evidence="5">
    <location>
        <begin position="236"/>
        <end position="257"/>
    </location>
</feature>
<comment type="subcellular location">
    <subcellularLocation>
        <location evidence="1">Cytoplasm</location>
    </subcellularLocation>
</comment>
<dbReference type="SMART" id="SM00233">
    <property type="entry name" value="PH"/>
    <property type="match status" value="1"/>
</dbReference>
<dbReference type="Gene3D" id="2.30.30.40">
    <property type="entry name" value="SH3 Domains"/>
    <property type="match status" value="3"/>
</dbReference>
<dbReference type="Gene3D" id="1.20.900.10">
    <property type="entry name" value="Dbl homology (DH) domain"/>
    <property type="match status" value="1"/>
</dbReference>
<feature type="compositionally biased region" description="Pro residues" evidence="5">
    <location>
        <begin position="128"/>
        <end position="141"/>
    </location>
</feature>
<feature type="compositionally biased region" description="Polar residues" evidence="5">
    <location>
        <begin position="1"/>
        <end position="22"/>
    </location>
</feature>
<dbReference type="OrthoDB" id="1716625at2759"/>
<feature type="compositionally biased region" description="Polar residues" evidence="5">
    <location>
        <begin position="652"/>
        <end position="697"/>
    </location>
</feature>
<dbReference type="InterPro" id="IPR001452">
    <property type="entry name" value="SH3_domain"/>
</dbReference>
<evidence type="ECO:0000256" key="5">
    <source>
        <dbReference type="SAM" id="MobiDB-lite"/>
    </source>
</evidence>
<feature type="domain" description="DH" evidence="8">
    <location>
        <begin position="737"/>
        <end position="922"/>
    </location>
</feature>
<evidence type="ECO:0000259" key="9">
    <source>
        <dbReference type="PROSITE" id="PS51082"/>
    </source>
</evidence>
<feature type="region of interest" description="Disordered" evidence="5">
    <location>
        <begin position="526"/>
        <end position="583"/>
    </location>
</feature>
<keyword evidence="2 4" id="KW-0728">SH3 domain</keyword>
<dbReference type="GO" id="GO:0005085">
    <property type="term" value="F:guanyl-nucleotide exchange factor activity"/>
    <property type="evidence" value="ECO:0007669"/>
    <property type="project" value="InterPro"/>
</dbReference>
<sequence>MVVAPSNSNNPFFRMMSSTASLPPTAHSKDTSDGWDVVEKEVDSADQLPQKLSSSITPSEPLATSAIPLAPPPPPVTSIPVPPPQPAGAIPIPPPPPIAGTSGISVLPSGMAVIPVPPPAPTGVPVPPPAPTGVPAPPPAPQAGGAMPASTASGARGALLSQIQSGIRLKKAVTKDKSTVKGVGRVLGEESSAPSVVPSGESTGAVHISSNADQRPLGMPALGGLFAGGMPTLKKSAGISTGRDETSSELHDSRRESTDWFGRLASHSPAEENASGTAAVSMPAIQELASVSPAVSSAFIADHHTLSTPSKDSIHSTTSPASLANAENSVDDKVDFDRGYRAKSLWAYSAGAADQLSFMADEYLLTYPSKESSNTDWVYGVSEKNSALKGWFPKDYVQQVEEKFKARALFAYTAQNEGELSVERGDIVDILEKPDPQWWRAQASSNAIGMLPATYLEEFIDGQPLPEELPIGQAKALYSYAGQSSEELSVEVGDTVDIMDKPDPLWWRVKNDQGITGMLPSTYLEEVGGQSTSASEPDSSDYESAEEDARDASSASDSVDTDTESSDNDDSESDDGSIDGKVEGRHCPLQAAATIASSELSTPSIAIAPAPRYRAPPPRPTGASLISSRPGQPLLSTSAPLRSNMLHRKQSEGSLSSRLSVPTTSTLAVRQRSGSHSEAVSRSLSHPRFTSESQVGQTPPRGMLIDRSPSPLLLNSPSWSASVGMNMSHSLGEKERKRQEAIHELITTERVYLGYLYLVRDEFQAPLLDQGLISPVESQSLFMEWSSLLDLSQNIVYELTQRQEREQGVVLAVGDVINSLIVERAGCFMRYCANHREAANLLTRRLTESRLLSEFITAAKSKSSCRGMDISSFLLQPLQRITRYPLLIKKILEYTDKDHIDHLLLSEALISAESFLARINESIRSGEDKQKLGEIQRKLPTGDLSEGLVLTSETKFLGPRRILYEGSLRKAKSGRKLYAYLCNDLLLLFVPGRAAGALAKSASYTSLSLSASPSLSSSPSVTSEWGQNNTHGWTLYHAPMPLERIKVKPDTNDDTKFTVVVASPTPAYAAAQFSQVPQHLQSQQSFQGGPLQSLIHVKAGSARERKTWLGEMQKALEGLAKTPRDYGMRTSIRPSLAETIGTMTIRINEGVMSSREFGKERSEI</sequence>
<dbReference type="Pfam" id="PF16652">
    <property type="entry name" value="PH_13"/>
    <property type="match status" value="1"/>
</dbReference>
<dbReference type="CDD" id="cd00160">
    <property type="entry name" value="RhoGEF"/>
    <property type="match status" value="1"/>
</dbReference>
<dbReference type="InterPro" id="IPR051480">
    <property type="entry name" value="Endocytic_GEF_Adapter"/>
</dbReference>
<evidence type="ECO:0000259" key="8">
    <source>
        <dbReference type="PROSITE" id="PS50010"/>
    </source>
</evidence>
<name>A0A9P6RRG2_9FUNG</name>
<evidence type="ECO:0000313" key="10">
    <source>
        <dbReference type="EMBL" id="KAG0323130.1"/>
    </source>
</evidence>
<dbReference type="PROSITE" id="PS50003">
    <property type="entry name" value="PH_DOMAIN"/>
    <property type="match status" value="1"/>
</dbReference>
<dbReference type="SUPFAM" id="SSF48065">
    <property type="entry name" value="DBL homology domain (DH-domain)"/>
    <property type="match status" value="1"/>
</dbReference>
<dbReference type="InterPro" id="IPR000219">
    <property type="entry name" value="DH_dom"/>
</dbReference>